<evidence type="ECO:0000313" key="4">
    <source>
        <dbReference type="Proteomes" id="UP001068021"/>
    </source>
</evidence>
<sequence length="43" mass="4674">MKEKDEHYTNTCQTSGCGCSVNQIWLGIAVIVIIMITAAIFGN</sequence>
<dbReference type="AlphaFoldDB" id="A0A9E5A7W7"/>
<keyword evidence="1" id="KW-1133">Transmembrane helix</keyword>
<name>A0A9E5A7W7_9EURY</name>
<gene>
    <name evidence="3" type="ORF">O3H35_11515</name>
    <name evidence="2" type="ORF">O3H54_06410</name>
</gene>
<keyword evidence="1" id="KW-0812">Transmembrane</keyword>
<protein>
    <submittedName>
        <fullName evidence="3">Uncharacterized protein</fullName>
    </submittedName>
</protein>
<evidence type="ECO:0000313" key="2">
    <source>
        <dbReference type="EMBL" id="MCZ3365511.1"/>
    </source>
</evidence>
<keyword evidence="1" id="KW-0472">Membrane</keyword>
<dbReference type="Proteomes" id="UP001074446">
    <property type="component" value="Unassembled WGS sequence"/>
</dbReference>
<dbReference type="EMBL" id="JAPVER010000020">
    <property type="protein sequence ID" value="MCZ3365511.1"/>
    <property type="molecule type" value="Genomic_DNA"/>
</dbReference>
<dbReference type="RefSeq" id="WP_269221198.1">
    <property type="nucleotide sequence ID" value="NZ_JAPVER010000020.1"/>
</dbReference>
<evidence type="ECO:0000256" key="1">
    <source>
        <dbReference type="SAM" id="Phobius"/>
    </source>
</evidence>
<organism evidence="3">
    <name type="scientific">Methanobacterium veterum</name>
    <dbReference type="NCBI Taxonomy" id="408577"/>
    <lineage>
        <taxon>Archaea</taxon>
        <taxon>Methanobacteriati</taxon>
        <taxon>Methanobacteriota</taxon>
        <taxon>Methanomada group</taxon>
        <taxon>Methanobacteria</taxon>
        <taxon>Methanobacteriales</taxon>
        <taxon>Methanobacteriaceae</taxon>
        <taxon>Methanobacterium</taxon>
    </lineage>
</organism>
<dbReference type="EMBL" id="JAPVES010000030">
    <property type="protein sequence ID" value="MCZ3373263.1"/>
    <property type="molecule type" value="Genomic_DNA"/>
</dbReference>
<dbReference type="PROSITE" id="PS51257">
    <property type="entry name" value="PROKAR_LIPOPROTEIN"/>
    <property type="match status" value="1"/>
</dbReference>
<feature type="transmembrane region" description="Helical" evidence="1">
    <location>
        <begin position="24"/>
        <end position="42"/>
    </location>
</feature>
<dbReference type="Proteomes" id="UP001068021">
    <property type="component" value="Unassembled WGS sequence"/>
</dbReference>
<reference evidence="3" key="1">
    <citation type="submission" date="2022-12" db="EMBL/GenBank/DDBJ databases">
        <title>Reclassification of two methanogenic archaea species isolated from the Kolyma lowland permafrost.</title>
        <authorList>
            <person name="Trubitsyn V.E."/>
            <person name="Rivkina E.M."/>
            <person name="Shcherbakova V.A."/>
        </authorList>
    </citation>
    <scope>NUCLEOTIDE SEQUENCE</scope>
    <source>
        <strain evidence="2">M2</strain>
        <strain evidence="3">MK4</strain>
    </source>
</reference>
<keyword evidence="4" id="KW-1185">Reference proteome</keyword>
<evidence type="ECO:0000313" key="3">
    <source>
        <dbReference type="EMBL" id="MCZ3373263.1"/>
    </source>
</evidence>
<accession>A0A9E5A7W7</accession>
<comment type="caution">
    <text evidence="3">The sequence shown here is derived from an EMBL/GenBank/DDBJ whole genome shotgun (WGS) entry which is preliminary data.</text>
</comment>
<proteinExistence type="predicted"/>